<name>A0A1I8A1Q5_9BILA</name>
<protein>
    <submittedName>
        <fullName evidence="2">Phorbol-ester/DAG-type domain-containing protein</fullName>
    </submittedName>
</protein>
<evidence type="ECO:0000313" key="2">
    <source>
        <dbReference type="WBParaSite" id="L893_g31802.t1"/>
    </source>
</evidence>
<organism evidence="1 2">
    <name type="scientific">Steinernema glaseri</name>
    <dbReference type="NCBI Taxonomy" id="37863"/>
    <lineage>
        <taxon>Eukaryota</taxon>
        <taxon>Metazoa</taxon>
        <taxon>Ecdysozoa</taxon>
        <taxon>Nematoda</taxon>
        <taxon>Chromadorea</taxon>
        <taxon>Rhabditida</taxon>
        <taxon>Tylenchina</taxon>
        <taxon>Panagrolaimomorpha</taxon>
        <taxon>Strongyloidoidea</taxon>
        <taxon>Steinernematidae</taxon>
        <taxon>Steinernema</taxon>
    </lineage>
</organism>
<dbReference type="WBParaSite" id="L893_g31802.t1">
    <property type="protein sequence ID" value="L893_g31802.t1"/>
    <property type="gene ID" value="L893_g31802"/>
</dbReference>
<dbReference type="Proteomes" id="UP000095287">
    <property type="component" value="Unplaced"/>
</dbReference>
<dbReference type="AlphaFoldDB" id="A0A1I8A1Q5"/>
<evidence type="ECO:0000313" key="1">
    <source>
        <dbReference type="Proteomes" id="UP000095287"/>
    </source>
</evidence>
<sequence length="125" mass="14816">MQHTFYTTKLSEIACSYCEFTLITRKSHWSCDYGIAVYSSNQQRIFRQPCFNEDMQYMEFANVITMLFLGTLLHYSNKPLRYSLHNDVIPDCSQAMPTVQRTVTAAIPRRLRSWQGHHDEEIRRE</sequence>
<accession>A0A1I8A1Q5</accession>
<reference evidence="2" key="1">
    <citation type="submission" date="2016-11" db="UniProtKB">
        <authorList>
            <consortium name="WormBaseParasite"/>
        </authorList>
    </citation>
    <scope>IDENTIFICATION</scope>
</reference>
<proteinExistence type="predicted"/>
<keyword evidence="1" id="KW-1185">Reference proteome</keyword>